<evidence type="ECO:0000313" key="1">
    <source>
        <dbReference type="EMBL" id="CAB0031534.1"/>
    </source>
</evidence>
<reference evidence="1 2" key="1">
    <citation type="submission" date="2020-02" db="EMBL/GenBank/DDBJ databases">
        <authorList>
            <person name="Ferguson B K."/>
        </authorList>
    </citation>
    <scope>NUCLEOTIDE SEQUENCE [LARGE SCALE GENOMIC DNA]</scope>
</reference>
<gene>
    <name evidence="1" type="ORF">TBRA_LOCUS3501</name>
</gene>
<accession>A0A6H5I1D4</accession>
<evidence type="ECO:0000313" key="2">
    <source>
        <dbReference type="Proteomes" id="UP000479190"/>
    </source>
</evidence>
<keyword evidence="2" id="KW-1185">Reference proteome</keyword>
<dbReference type="Proteomes" id="UP000479190">
    <property type="component" value="Unassembled WGS sequence"/>
</dbReference>
<dbReference type="EMBL" id="CADCXV010000646">
    <property type="protein sequence ID" value="CAB0031534.1"/>
    <property type="molecule type" value="Genomic_DNA"/>
</dbReference>
<sequence length="199" mass="22215">MTQRAPGYSEQRLKPTQAFDYIGIQSCTWCSPGHPYQPRQPPFILCISVSAVEAVETVEAVAAAAAAEQFESARPVGIRAMRHTRDPASAAGELLTGDARAIYTPRRLISFARAQEPQSKESRRFYMPIRLSRYTSVKVPFTGRSPSHDPWITRLSGCRSILRVCSDDEDDDDASSVIVQDFTYLDNSNPKQERLDVAF</sequence>
<organism evidence="1 2">
    <name type="scientific">Trichogramma brassicae</name>
    <dbReference type="NCBI Taxonomy" id="86971"/>
    <lineage>
        <taxon>Eukaryota</taxon>
        <taxon>Metazoa</taxon>
        <taxon>Ecdysozoa</taxon>
        <taxon>Arthropoda</taxon>
        <taxon>Hexapoda</taxon>
        <taxon>Insecta</taxon>
        <taxon>Pterygota</taxon>
        <taxon>Neoptera</taxon>
        <taxon>Endopterygota</taxon>
        <taxon>Hymenoptera</taxon>
        <taxon>Apocrita</taxon>
        <taxon>Proctotrupomorpha</taxon>
        <taxon>Chalcidoidea</taxon>
        <taxon>Trichogrammatidae</taxon>
        <taxon>Trichogramma</taxon>
    </lineage>
</organism>
<dbReference type="AlphaFoldDB" id="A0A6H5I1D4"/>
<name>A0A6H5I1D4_9HYME</name>
<proteinExistence type="predicted"/>
<protein>
    <submittedName>
        <fullName evidence="1">Uncharacterized protein</fullName>
    </submittedName>
</protein>